<dbReference type="Gene3D" id="1.25.40.10">
    <property type="entry name" value="Tetratricopeptide repeat domain"/>
    <property type="match status" value="4"/>
</dbReference>
<dbReference type="Pfam" id="PF13424">
    <property type="entry name" value="TPR_12"/>
    <property type="match status" value="6"/>
</dbReference>
<dbReference type="OrthoDB" id="771227at2759"/>
<organism evidence="6 7">
    <name type="scientific">Tulasnella calospora MUT 4182</name>
    <dbReference type="NCBI Taxonomy" id="1051891"/>
    <lineage>
        <taxon>Eukaryota</taxon>
        <taxon>Fungi</taxon>
        <taxon>Dikarya</taxon>
        <taxon>Basidiomycota</taxon>
        <taxon>Agaricomycotina</taxon>
        <taxon>Agaricomycetes</taxon>
        <taxon>Cantharellales</taxon>
        <taxon>Tulasnellaceae</taxon>
        <taxon>Tulasnella</taxon>
    </lineage>
</organism>
<feature type="repeat" description="TPR" evidence="3">
    <location>
        <begin position="943"/>
        <end position="976"/>
    </location>
</feature>
<dbReference type="InterPro" id="IPR019734">
    <property type="entry name" value="TPR_rpt"/>
</dbReference>
<evidence type="ECO:0000256" key="1">
    <source>
        <dbReference type="ARBA" id="ARBA00022737"/>
    </source>
</evidence>
<accession>A0A0C3PXD9</accession>
<dbReference type="STRING" id="1051891.A0A0C3PXD9"/>
<reference evidence="6 7" key="1">
    <citation type="submission" date="2014-04" db="EMBL/GenBank/DDBJ databases">
        <authorList>
            <consortium name="DOE Joint Genome Institute"/>
            <person name="Kuo A."/>
            <person name="Girlanda M."/>
            <person name="Perotto S."/>
            <person name="Kohler A."/>
            <person name="Nagy L.G."/>
            <person name="Floudas D."/>
            <person name="Copeland A."/>
            <person name="Barry K.W."/>
            <person name="Cichocki N."/>
            <person name="Veneault-Fourrey C."/>
            <person name="LaButti K."/>
            <person name="Lindquist E.A."/>
            <person name="Lipzen A."/>
            <person name="Lundell T."/>
            <person name="Morin E."/>
            <person name="Murat C."/>
            <person name="Sun H."/>
            <person name="Tunlid A."/>
            <person name="Henrissat B."/>
            <person name="Grigoriev I.V."/>
            <person name="Hibbett D.S."/>
            <person name="Martin F."/>
            <person name="Nordberg H.P."/>
            <person name="Cantor M.N."/>
            <person name="Hua S.X."/>
        </authorList>
    </citation>
    <scope>NUCLEOTIDE SEQUENCE [LARGE SCALE GENOMIC DNA]</scope>
    <source>
        <strain evidence="6 7">MUT 4182</strain>
    </source>
</reference>
<feature type="compositionally biased region" description="Basic and acidic residues" evidence="4">
    <location>
        <begin position="1"/>
        <end position="10"/>
    </location>
</feature>
<dbReference type="SMART" id="SM00220">
    <property type="entry name" value="S_TKc"/>
    <property type="match status" value="1"/>
</dbReference>
<feature type="repeat" description="TPR" evidence="3">
    <location>
        <begin position="903"/>
        <end position="936"/>
    </location>
</feature>
<evidence type="ECO:0000313" key="6">
    <source>
        <dbReference type="EMBL" id="KIO19740.1"/>
    </source>
</evidence>
<name>A0A0C3PXD9_9AGAM</name>
<dbReference type="InterPro" id="IPR000719">
    <property type="entry name" value="Prot_kinase_dom"/>
</dbReference>
<dbReference type="SUPFAM" id="SSF48452">
    <property type="entry name" value="TPR-like"/>
    <property type="match status" value="4"/>
</dbReference>
<protein>
    <recommendedName>
        <fullName evidence="5">Protein kinase domain-containing protein</fullName>
    </recommendedName>
</protein>
<dbReference type="Proteomes" id="UP000054248">
    <property type="component" value="Unassembled WGS sequence"/>
</dbReference>
<dbReference type="InterPro" id="IPR011990">
    <property type="entry name" value="TPR-like_helical_dom_sf"/>
</dbReference>
<dbReference type="PANTHER" id="PTHR45641">
    <property type="entry name" value="TETRATRICOPEPTIDE REPEAT PROTEIN (AFU_ORTHOLOGUE AFUA_6G03870)"/>
    <property type="match status" value="1"/>
</dbReference>
<dbReference type="SUPFAM" id="SSF56112">
    <property type="entry name" value="Protein kinase-like (PK-like)"/>
    <property type="match status" value="1"/>
</dbReference>
<evidence type="ECO:0000256" key="2">
    <source>
        <dbReference type="ARBA" id="ARBA00022803"/>
    </source>
</evidence>
<dbReference type="HOGENOM" id="CLU_000288_7_37_1"/>
<dbReference type="InterPro" id="IPR008271">
    <property type="entry name" value="Ser/Thr_kinase_AS"/>
</dbReference>
<feature type="repeat" description="TPR" evidence="3">
    <location>
        <begin position="424"/>
        <end position="457"/>
    </location>
</feature>
<reference evidence="7" key="2">
    <citation type="submission" date="2015-01" db="EMBL/GenBank/DDBJ databases">
        <title>Evolutionary Origins and Diversification of the Mycorrhizal Mutualists.</title>
        <authorList>
            <consortium name="DOE Joint Genome Institute"/>
            <consortium name="Mycorrhizal Genomics Consortium"/>
            <person name="Kohler A."/>
            <person name="Kuo A."/>
            <person name="Nagy L.G."/>
            <person name="Floudas D."/>
            <person name="Copeland A."/>
            <person name="Barry K.W."/>
            <person name="Cichocki N."/>
            <person name="Veneault-Fourrey C."/>
            <person name="LaButti K."/>
            <person name="Lindquist E.A."/>
            <person name="Lipzen A."/>
            <person name="Lundell T."/>
            <person name="Morin E."/>
            <person name="Murat C."/>
            <person name="Riley R."/>
            <person name="Ohm R."/>
            <person name="Sun H."/>
            <person name="Tunlid A."/>
            <person name="Henrissat B."/>
            <person name="Grigoriev I.V."/>
            <person name="Hibbett D.S."/>
            <person name="Martin F."/>
        </authorList>
    </citation>
    <scope>NUCLEOTIDE SEQUENCE [LARGE SCALE GENOMIC DNA]</scope>
    <source>
        <strain evidence="7">MUT 4182</strain>
    </source>
</reference>
<feature type="domain" description="Protein kinase" evidence="5">
    <location>
        <begin position="85"/>
        <end position="411"/>
    </location>
</feature>
<dbReference type="Gene3D" id="1.10.510.10">
    <property type="entry name" value="Transferase(Phosphotransferase) domain 1"/>
    <property type="match status" value="1"/>
</dbReference>
<dbReference type="GO" id="GO:0005524">
    <property type="term" value="F:ATP binding"/>
    <property type="evidence" value="ECO:0007669"/>
    <property type="project" value="InterPro"/>
</dbReference>
<dbReference type="Pfam" id="PF13176">
    <property type="entry name" value="TPR_7"/>
    <property type="match status" value="1"/>
</dbReference>
<gene>
    <name evidence="6" type="ORF">M407DRAFT_30630</name>
</gene>
<evidence type="ECO:0000256" key="4">
    <source>
        <dbReference type="SAM" id="MobiDB-lite"/>
    </source>
</evidence>
<feature type="region of interest" description="Disordered" evidence="4">
    <location>
        <begin position="1"/>
        <end position="28"/>
    </location>
</feature>
<feature type="repeat" description="TPR" evidence="3">
    <location>
        <begin position="863"/>
        <end position="896"/>
    </location>
</feature>
<keyword evidence="2 3" id="KW-0802">TPR repeat</keyword>
<dbReference type="AlphaFoldDB" id="A0A0C3PXD9"/>
<evidence type="ECO:0000256" key="3">
    <source>
        <dbReference type="PROSITE-ProRule" id="PRU00339"/>
    </source>
</evidence>
<evidence type="ECO:0000259" key="5">
    <source>
        <dbReference type="PROSITE" id="PS50011"/>
    </source>
</evidence>
<feature type="compositionally biased region" description="Low complexity" evidence="4">
    <location>
        <begin position="15"/>
        <end position="27"/>
    </location>
</feature>
<evidence type="ECO:0000313" key="7">
    <source>
        <dbReference type="Proteomes" id="UP000054248"/>
    </source>
</evidence>
<dbReference type="EMBL" id="KN823206">
    <property type="protein sequence ID" value="KIO19740.1"/>
    <property type="molecule type" value="Genomic_DNA"/>
</dbReference>
<dbReference type="Pfam" id="PF00069">
    <property type="entry name" value="Pkinase"/>
    <property type="match status" value="1"/>
</dbReference>
<dbReference type="InterPro" id="IPR011009">
    <property type="entry name" value="Kinase-like_dom_sf"/>
</dbReference>
<feature type="repeat" description="TPR" evidence="3">
    <location>
        <begin position="823"/>
        <end position="856"/>
    </location>
</feature>
<dbReference type="PANTHER" id="PTHR45641:SF19">
    <property type="entry name" value="NEPHROCYSTIN-3"/>
    <property type="match status" value="1"/>
</dbReference>
<feature type="repeat" description="TPR" evidence="3">
    <location>
        <begin position="783"/>
        <end position="816"/>
    </location>
</feature>
<dbReference type="PROSITE" id="PS50005">
    <property type="entry name" value="TPR"/>
    <property type="match status" value="7"/>
</dbReference>
<keyword evidence="1" id="KW-0677">Repeat</keyword>
<dbReference type="SMART" id="SM00028">
    <property type="entry name" value="TPR"/>
    <property type="match status" value="14"/>
</dbReference>
<dbReference type="Pfam" id="PF13374">
    <property type="entry name" value="TPR_10"/>
    <property type="match status" value="1"/>
</dbReference>
<dbReference type="PROSITE" id="PS50011">
    <property type="entry name" value="PROTEIN_KINASE_DOM"/>
    <property type="match status" value="1"/>
</dbReference>
<keyword evidence="7" id="KW-1185">Reference proteome</keyword>
<dbReference type="GO" id="GO:0004672">
    <property type="term" value="F:protein kinase activity"/>
    <property type="evidence" value="ECO:0007669"/>
    <property type="project" value="InterPro"/>
</dbReference>
<proteinExistence type="predicted"/>
<sequence>MEDGSHHNTDDAIPSVAGSDSSGASSGFEPTVKLRARIEKLAHWKINPASIDFRRGVPESHGGHATVSEGFIDIRGVDMRDLKKRALDKNLDRQAINDLLKLRGREEVKRPEQGGTVARKSVAGRRGRIPWGKMSVAVKKMRVAEDSDFERVLGLAIREAEFLVGVTHRNIVELEGFVEDISEGTIWLVFPWSYDGNLKGFIASHKWEIPEKISLINDVAQGLAYLHSRDPPICHGDLKSLNVLVCRDETDWEEEKVYARITDFGSARRLSQHDPNINAQAESQAPPVYSPSVTFNPSTKAITLTGNKYTLRWAAPELLLEDQMSLWSDIWALGWIAYEVMTESLPFEEVNSDFDVVVRVVEGKLPSLRDDANLALIHELCSLMEMCWKVQPTERPTAESCQSAIEDMPMLAPEMQEDSKRINSNCLLEVGQMYQSTGEYARAFDLFVEVCEISKEEFPNITFQALSNLAKLARHQKNYNETIALHDMIWEIDWPNEGDIYEEDIVFNAFFDLAELHRLRKEHNKAIGPHSEGWETHKEDTMAKVLRFDAQKHERENRHDQAVRLYNAALKISTELGHRKGRADALWGLADAHRYRSEYREAIPLYSEAFKISIDLGNEESQADHHGILVDAHRHRGGYEKAIAQYSEALKISTDLGNRKGIADALWGLTDVHRLQGEFDKSSPFYTEALKIATDFANRASQADVLWDLADEHRHRREYGEAIPLYTEALEIRTDLGNTEGRFDALWGIADAHRHRGEYREVIPLYTEALEICTKLGQRKRKADALWALADAHRHRGEYKQAIPLYTEVLKIRAKLGNRKRRANALWGLADVHRLRREYDKAIPLYSEALEIRTDLCDGEGKADVLWGLADAHRLRREYDKAIPLYSDALKLSSDLGNTEGRADALWGLADAHRRRGEYEAAIPLYTEALEIHTKPGDRKRRADALWGLADAHRHRGEYGEAIPLYTEALEIRTELGHRKRKADVLWGLADAHRHRGEWDEAIPLYSETLEIRTDLGDQKGQAEALRGLADTRRRRNMGGRADALKDVANAR</sequence>
<dbReference type="PROSITE" id="PS00108">
    <property type="entry name" value="PROTEIN_KINASE_ST"/>
    <property type="match status" value="1"/>
</dbReference>
<feature type="repeat" description="TPR" evidence="3">
    <location>
        <begin position="983"/>
        <end position="1016"/>
    </location>
</feature>